<dbReference type="KEGG" id="acou:A5CBH24_15930"/>
<dbReference type="Pfam" id="PF04024">
    <property type="entry name" value="PspC"/>
    <property type="match status" value="1"/>
</dbReference>
<dbReference type="PANTHER" id="PTHR33885:SF3">
    <property type="entry name" value="PHAGE SHOCK PROTEIN C"/>
    <property type="match status" value="1"/>
</dbReference>
<evidence type="ECO:0000256" key="2">
    <source>
        <dbReference type="ARBA" id="ARBA00022475"/>
    </source>
</evidence>
<dbReference type="OrthoDB" id="5772680at2"/>
<dbReference type="AlphaFoldDB" id="A0A4Y1WT78"/>
<keyword evidence="9" id="KW-1185">Reference proteome</keyword>
<feature type="transmembrane region" description="Helical" evidence="6">
    <location>
        <begin position="142"/>
        <end position="165"/>
    </location>
</feature>
<gene>
    <name evidence="8" type="ORF">A5CBH24_15930</name>
</gene>
<evidence type="ECO:0000256" key="3">
    <source>
        <dbReference type="ARBA" id="ARBA00022692"/>
    </source>
</evidence>
<evidence type="ECO:0000313" key="8">
    <source>
        <dbReference type="EMBL" id="BBL04280.1"/>
    </source>
</evidence>
<organism evidence="8 9">
    <name type="scientific">Alistipes communis</name>
    <dbReference type="NCBI Taxonomy" id="2585118"/>
    <lineage>
        <taxon>Bacteria</taxon>
        <taxon>Pseudomonadati</taxon>
        <taxon>Bacteroidota</taxon>
        <taxon>Bacteroidia</taxon>
        <taxon>Bacteroidales</taxon>
        <taxon>Rikenellaceae</taxon>
        <taxon>Alistipes</taxon>
    </lineage>
</organism>
<keyword evidence="4 6" id="KW-1133">Transmembrane helix</keyword>
<comment type="subcellular location">
    <subcellularLocation>
        <location evidence="1">Cell membrane</location>
        <topology evidence="1">Single-pass membrane protein</topology>
    </subcellularLocation>
</comment>
<name>A0A4Y1WT78_9BACT</name>
<evidence type="ECO:0000256" key="6">
    <source>
        <dbReference type="SAM" id="Phobius"/>
    </source>
</evidence>
<evidence type="ECO:0000256" key="4">
    <source>
        <dbReference type="ARBA" id="ARBA00022989"/>
    </source>
</evidence>
<sequence>MKETVNVNIASQAFTLDDDAYAVLRRYLDDIRRRLPQEDNNTMEDVEARIADIFRERLSSPMMVVSLASVQYAMEQLGQPDDFGECPSDRTGGCTGEQIGEQIGEPEPAPRKLYRSRSDRAIAGICGGLADYLRVDPLVIRLLTLFLILFGGLSIWIYIILWLVVPEEPQSINTRK</sequence>
<keyword evidence="2" id="KW-1003">Cell membrane</keyword>
<evidence type="ECO:0000256" key="5">
    <source>
        <dbReference type="ARBA" id="ARBA00023136"/>
    </source>
</evidence>
<keyword evidence="5 6" id="KW-0472">Membrane</keyword>
<evidence type="ECO:0000259" key="7">
    <source>
        <dbReference type="Pfam" id="PF04024"/>
    </source>
</evidence>
<keyword evidence="3 6" id="KW-0812">Transmembrane</keyword>
<dbReference type="InterPro" id="IPR007168">
    <property type="entry name" value="Phageshock_PspC_N"/>
</dbReference>
<dbReference type="EMBL" id="AP019735">
    <property type="protein sequence ID" value="BBL04280.1"/>
    <property type="molecule type" value="Genomic_DNA"/>
</dbReference>
<dbReference type="GeneID" id="78342310"/>
<reference evidence="9" key="1">
    <citation type="submission" date="2019-06" db="EMBL/GenBank/DDBJ databases">
        <title>Alistipes onderdonkii subsp. vulgaris subsp. nov., Alistipes dispar sp. nov. and Alistipes communis sp. nov., isolated from human faeces, and creation of Alistipes onderdonkii subsp. onderdonkii subsp. nov.</title>
        <authorList>
            <person name="Sakamoto M."/>
            <person name="Ikeyama N."/>
            <person name="Ogata Y."/>
            <person name="Suda W."/>
            <person name="Iino T."/>
            <person name="Hattori M."/>
            <person name="Ohkuma M."/>
        </authorList>
    </citation>
    <scope>NUCLEOTIDE SEQUENCE [LARGE SCALE GENOMIC DNA]</scope>
    <source>
        <strain evidence="9">5CBH24</strain>
    </source>
</reference>
<dbReference type="InterPro" id="IPR052027">
    <property type="entry name" value="PspC"/>
</dbReference>
<proteinExistence type="predicted"/>
<protein>
    <recommendedName>
        <fullName evidence="7">Phage shock protein PspC N-terminal domain-containing protein</fullName>
    </recommendedName>
</protein>
<dbReference type="PANTHER" id="PTHR33885">
    <property type="entry name" value="PHAGE SHOCK PROTEIN C"/>
    <property type="match status" value="1"/>
</dbReference>
<evidence type="ECO:0000313" key="9">
    <source>
        <dbReference type="Proteomes" id="UP000318946"/>
    </source>
</evidence>
<dbReference type="RefSeq" id="WP_141412772.1">
    <property type="nucleotide sequence ID" value="NZ_AP019735.1"/>
</dbReference>
<dbReference type="GO" id="GO:0005886">
    <property type="term" value="C:plasma membrane"/>
    <property type="evidence" value="ECO:0007669"/>
    <property type="project" value="UniProtKB-SubCell"/>
</dbReference>
<feature type="domain" description="Phage shock protein PspC N-terminal" evidence="7">
    <location>
        <begin position="111"/>
        <end position="168"/>
    </location>
</feature>
<accession>A0A4Y1WT78</accession>
<evidence type="ECO:0000256" key="1">
    <source>
        <dbReference type="ARBA" id="ARBA00004162"/>
    </source>
</evidence>
<dbReference type="Proteomes" id="UP000318946">
    <property type="component" value="Chromosome"/>
</dbReference>